<sequence length="62" mass="6846">MSDKTCEFSLTRSHAFSIYSVGIFVISHSYSGVVARACGLASLEPTKIAEILKDRTAWFQDC</sequence>
<comment type="caution">
    <text evidence="1">The sequence shown here is derived from an EMBL/GenBank/DDBJ whole genome shotgun (WGS) entry which is preliminary data.</text>
</comment>
<dbReference type="InterPro" id="IPR044830">
    <property type="entry name" value="HD-Zip_III"/>
</dbReference>
<dbReference type="Proteomes" id="UP000826656">
    <property type="component" value="Unassembled WGS sequence"/>
</dbReference>
<protein>
    <submittedName>
        <fullName evidence="1">Uncharacterized protein</fullName>
    </submittedName>
</protein>
<proteinExistence type="predicted"/>
<evidence type="ECO:0000313" key="1">
    <source>
        <dbReference type="EMBL" id="KAH0737832.1"/>
    </source>
</evidence>
<gene>
    <name evidence="1" type="ORF">KY290_036537</name>
</gene>
<keyword evidence="2" id="KW-1185">Reference proteome</keyword>
<accession>A0ABQ7TSZ5</accession>
<organism evidence="1 2">
    <name type="scientific">Solanum tuberosum</name>
    <name type="common">Potato</name>
    <dbReference type="NCBI Taxonomy" id="4113"/>
    <lineage>
        <taxon>Eukaryota</taxon>
        <taxon>Viridiplantae</taxon>
        <taxon>Streptophyta</taxon>
        <taxon>Embryophyta</taxon>
        <taxon>Tracheophyta</taxon>
        <taxon>Spermatophyta</taxon>
        <taxon>Magnoliopsida</taxon>
        <taxon>eudicotyledons</taxon>
        <taxon>Gunneridae</taxon>
        <taxon>Pentapetalae</taxon>
        <taxon>asterids</taxon>
        <taxon>lamiids</taxon>
        <taxon>Solanales</taxon>
        <taxon>Solanaceae</taxon>
        <taxon>Solanoideae</taxon>
        <taxon>Solaneae</taxon>
        <taxon>Solanum</taxon>
    </lineage>
</organism>
<evidence type="ECO:0000313" key="2">
    <source>
        <dbReference type="Proteomes" id="UP000826656"/>
    </source>
</evidence>
<dbReference type="EMBL" id="JAIVGD010000028">
    <property type="protein sequence ID" value="KAH0737832.1"/>
    <property type="molecule type" value="Genomic_DNA"/>
</dbReference>
<dbReference type="PANTHER" id="PTHR45950:SF10">
    <property type="entry name" value="HOMEOBOX-LEUCINE ZIPPER PROTEIN REVOLUTA"/>
    <property type="match status" value="1"/>
</dbReference>
<reference evidence="1 2" key="1">
    <citation type="journal article" date="2021" name="bioRxiv">
        <title>Chromosome-scale and haplotype-resolved genome assembly of a tetraploid potato cultivar.</title>
        <authorList>
            <person name="Sun H."/>
            <person name="Jiao W.-B."/>
            <person name="Krause K."/>
            <person name="Campoy J.A."/>
            <person name="Goel M."/>
            <person name="Folz-Donahue K."/>
            <person name="Kukat C."/>
            <person name="Huettel B."/>
            <person name="Schneeberger K."/>
        </authorList>
    </citation>
    <scope>NUCLEOTIDE SEQUENCE [LARGE SCALE GENOMIC DNA]</scope>
    <source>
        <strain evidence="1">SolTubOtavaFocal</strain>
        <tissue evidence="1">Leaves</tissue>
    </source>
</reference>
<name>A0ABQ7TSZ5_SOLTU</name>
<dbReference type="PANTHER" id="PTHR45950">
    <property type="entry name" value="HOMEOBOX-LEUCINE ZIPPER PROTEIN ATHB-14"/>
    <property type="match status" value="1"/>
</dbReference>